<evidence type="ECO:0000313" key="2">
    <source>
        <dbReference type="EMBL" id="TNN24087.1"/>
    </source>
</evidence>
<reference evidence="2 3" key="1">
    <citation type="submission" date="2019-03" db="EMBL/GenBank/DDBJ databases">
        <title>First draft genome of Liparis tanakae, snailfish: a comprehensive survey of snailfish specific genes.</title>
        <authorList>
            <person name="Kim W."/>
            <person name="Song I."/>
            <person name="Jeong J.-H."/>
            <person name="Kim D."/>
            <person name="Kim S."/>
            <person name="Ryu S."/>
            <person name="Song J.Y."/>
            <person name="Lee S.K."/>
        </authorList>
    </citation>
    <scope>NUCLEOTIDE SEQUENCE [LARGE SCALE GENOMIC DNA]</scope>
    <source>
        <tissue evidence="2">Muscle</tissue>
    </source>
</reference>
<evidence type="ECO:0000256" key="1">
    <source>
        <dbReference type="SAM" id="MobiDB-lite"/>
    </source>
</evidence>
<comment type="caution">
    <text evidence="2">The sequence shown here is derived from an EMBL/GenBank/DDBJ whole genome shotgun (WGS) entry which is preliminary data.</text>
</comment>
<sequence>MPTDENMHETARRAGRALTRSGTQSGTQSGTRRRPRSQELTLLWSRRSVGRSSVSLRETRVPNAPQCLYGTSWRSRAGSRSTCDALHVTLYL</sequence>
<dbReference type="AlphaFoldDB" id="A0A4Z2E5T5"/>
<proteinExistence type="predicted"/>
<dbReference type="EMBL" id="SRLO01016458">
    <property type="protein sequence ID" value="TNN24087.1"/>
    <property type="molecule type" value="Genomic_DNA"/>
</dbReference>
<feature type="region of interest" description="Disordered" evidence="1">
    <location>
        <begin position="1"/>
        <end position="41"/>
    </location>
</feature>
<accession>A0A4Z2E5T5</accession>
<protein>
    <submittedName>
        <fullName evidence="2">Uncharacterized protein</fullName>
    </submittedName>
</protein>
<feature type="compositionally biased region" description="Basic and acidic residues" evidence="1">
    <location>
        <begin position="1"/>
        <end position="12"/>
    </location>
</feature>
<feature type="compositionally biased region" description="Polar residues" evidence="1">
    <location>
        <begin position="20"/>
        <end position="30"/>
    </location>
</feature>
<gene>
    <name evidence="2" type="ORF">EYF80_065789</name>
</gene>
<keyword evidence="3" id="KW-1185">Reference proteome</keyword>
<organism evidence="2 3">
    <name type="scientific">Liparis tanakae</name>
    <name type="common">Tanaka's snailfish</name>
    <dbReference type="NCBI Taxonomy" id="230148"/>
    <lineage>
        <taxon>Eukaryota</taxon>
        <taxon>Metazoa</taxon>
        <taxon>Chordata</taxon>
        <taxon>Craniata</taxon>
        <taxon>Vertebrata</taxon>
        <taxon>Euteleostomi</taxon>
        <taxon>Actinopterygii</taxon>
        <taxon>Neopterygii</taxon>
        <taxon>Teleostei</taxon>
        <taxon>Neoteleostei</taxon>
        <taxon>Acanthomorphata</taxon>
        <taxon>Eupercaria</taxon>
        <taxon>Perciformes</taxon>
        <taxon>Cottioidei</taxon>
        <taxon>Cottales</taxon>
        <taxon>Liparidae</taxon>
        <taxon>Liparis</taxon>
    </lineage>
</organism>
<name>A0A4Z2E5T5_9TELE</name>
<dbReference type="Proteomes" id="UP000314294">
    <property type="component" value="Unassembled WGS sequence"/>
</dbReference>
<evidence type="ECO:0000313" key="3">
    <source>
        <dbReference type="Proteomes" id="UP000314294"/>
    </source>
</evidence>